<sequence length="91" mass="10721">MTDREILETIKAGKKLNKGELDYLVYSDRVVKEEPSYPKGSNIGMRSIIKLCSEYYEIDWEKDEIWGQDEFPIQPYLVKPVKKVIIDYEAM</sequence>
<protein>
    <submittedName>
        <fullName evidence="1">Uncharacterized protein</fullName>
    </submittedName>
</protein>
<dbReference type="EMBL" id="BLAM01000054">
    <property type="protein sequence ID" value="GET05302.1"/>
    <property type="molecule type" value="Genomic_DNA"/>
</dbReference>
<organism evidence="1">
    <name type="scientific">Ligilactobacillus agilis</name>
    <dbReference type="NCBI Taxonomy" id="1601"/>
    <lineage>
        <taxon>Bacteria</taxon>
        <taxon>Bacillati</taxon>
        <taxon>Bacillota</taxon>
        <taxon>Bacilli</taxon>
        <taxon>Lactobacillales</taxon>
        <taxon>Lactobacillaceae</taxon>
        <taxon>Ligilactobacillus</taxon>
    </lineage>
</organism>
<name>A0A6F9XJ68_9LACO</name>
<evidence type="ECO:0000313" key="1">
    <source>
        <dbReference type="EMBL" id="GET05302.1"/>
    </source>
</evidence>
<dbReference type="AlphaFoldDB" id="A0A6F9XJ68"/>
<dbReference type="Proteomes" id="UP000494265">
    <property type="component" value="Unassembled WGS sequence"/>
</dbReference>
<accession>A0A6F9XJ68</accession>
<reference evidence="1" key="1">
    <citation type="submission" date="2019-10" db="EMBL/GenBank/DDBJ databases">
        <title>Lactobacillus agilis SY212 Whole Genome Sequencing Project.</title>
        <authorList>
            <person name="Suzuki S."/>
            <person name="Endo A."/>
            <person name="Maeno S."/>
            <person name="Shiwa Y."/>
            <person name="Matsutani M."/>
            <person name="Kajikawa A."/>
        </authorList>
    </citation>
    <scope>NUCLEOTIDE SEQUENCE</scope>
    <source>
        <strain evidence="1">SY212</strain>
    </source>
</reference>
<dbReference type="RefSeq" id="WP_172584155.1">
    <property type="nucleotide sequence ID" value="NZ_BLAM01000054.1"/>
</dbReference>
<gene>
    <name evidence="1" type="ORF">SY212_03320</name>
</gene>
<proteinExistence type="predicted"/>
<comment type="caution">
    <text evidence="1">The sequence shown here is derived from an EMBL/GenBank/DDBJ whole genome shotgun (WGS) entry which is preliminary data.</text>
</comment>